<evidence type="ECO:0000256" key="3">
    <source>
        <dbReference type="SAM" id="SignalP"/>
    </source>
</evidence>
<dbReference type="KEGG" id="sphl:LPB140_09940"/>
<dbReference type="Gene3D" id="1.25.40.10">
    <property type="entry name" value="Tetratricopeptide repeat domain"/>
    <property type="match status" value="3"/>
</dbReference>
<name>A0A1L3JDB3_9SPHN</name>
<dbReference type="AlphaFoldDB" id="A0A1L3JDB3"/>
<dbReference type="SUPFAM" id="SSF81901">
    <property type="entry name" value="HCP-like"/>
    <property type="match status" value="3"/>
</dbReference>
<feature type="signal peptide" evidence="3">
    <location>
        <begin position="1"/>
        <end position="39"/>
    </location>
</feature>
<feature type="chain" id="PRO_5039909827" evidence="3">
    <location>
        <begin position="40"/>
        <end position="423"/>
    </location>
</feature>
<dbReference type="Pfam" id="PF08238">
    <property type="entry name" value="Sel1"/>
    <property type="match status" value="6"/>
</dbReference>
<evidence type="ECO:0000256" key="1">
    <source>
        <dbReference type="ARBA" id="ARBA00008486"/>
    </source>
</evidence>
<comment type="similarity">
    <text evidence="1">Belongs to the hcp beta-lactamase family.</text>
</comment>
<evidence type="ECO:0000313" key="4">
    <source>
        <dbReference type="EMBL" id="APG63053.1"/>
    </source>
</evidence>
<dbReference type="SMART" id="SM00671">
    <property type="entry name" value="SEL1"/>
    <property type="match status" value="5"/>
</dbReference>
<keyword evidence="5" id="KW-1185">Reference proteome</keyword>
<organism evidence="4 5">
    <name type="scientific">Sphingorhabdus lutea</name>
    <dbReference type="NCBI Taxonomy" id="1913578"/>
    <lineage>
        <taxon>Bacteria</taxon>
        <taxon>Pseudomonadati</taxon>
        <taxon>Pseudomonadota</taxon>
        <taxon>Alphaproteobacteria</taxon>
        <taxon>Sphingomonadales</taxon>
        <taxon>Sphingomonadaceae</taxon>
        <taxon>Sphingorhabdus</taxon>
    </lineage>
</organism>
<keyword evidence="2" id="KW-0677">Repeat</keyword>
<accession>A0A1L3JDB3</accession>
<keyword evidence="3" id="KW-0732">Signal</keyword>
<dbReference type="InterPro" id="IPR040239">
    <property type="entry name" value="HcpB-like"/>
</dbReference>
<evidence type="ECO:0000313" key="5">
    <source>
        <dbReference type="Proteomes" id="UP000242561"/>
    </source>
</evidence>
<dbReference type="Proteomes" id="UP000242561">
    <property type="component" value="Chromosome"/>
</dbReference>
<dbReference type="PANTHER" id="PTHR13891">
    <property type="entry name" value="CYTOCHROME C OXIDASE ASSEMBLY FACTOR 7"/>
    <property type="match status" value="1"/>
</dbReference>
<dbReference type="STRING" id="1913578.LPB140_09940"/>
<dbReference type="InterPro" id="IPR011990">
    <property type="entry name" value="TPR-like_helical_dom_sf"/>
</dbReference>
<dbReference type="EMBL" id="CP018154">
    <property type="protein sequence ID" value="APG63053.1"/>
    <property type="molecule type" value="Genomic_DNA"/>
</dbReference>
<protein>
    <submittedName>
        <fullName evidence="4">Uncharacterized protein</fullName>
    </submittedName>
</protein>
<evidence type="ECO:0000256" key="2">
    <source>
        <dbReference type="ARBA" id="ARBA00022737"/>
    </source>
</evidence>
<dbReference type="OrthoDB" id="7498000at2"/>
<dbReference type="InterPro" id="IPR006597">
    <property type="entry name" value="Sel1-like"/>
</dbReference>
<proteinExistence type="inferred from homology"/>
<gene>
    <name evidence="4" type="ORF">LPB140_09940</name>
</gene>
<dbReference type="PANTHER" id="PTHR13891:SF1">
    <property type="entry name" value="CYTOCHROME C OXIDASE ASSEMBLY FACTOR 7"/>
    <property type="match status" value="1"/>
</dbReference>
<reference evidence="4 5" key="1">
    <citation type="submission" date="2016-11" db="EMBL/GenBank/DDBJ databases">
        <title>Sphingorhabdus sp. LPB0140, isolated from marine environment.</title>
        <authorList>
            <person name="Kim E."/>
            <person name="Yi H."/>
        </authorList>
    </citation>
    <scope>NUCLEOTIDE SEQUENCE [LARGE SCALE GENOMIC DNA]</scope>
    <source>
        <strain evidence="4 5">LPB0140</strain>
    </source>
</reference>
<sequence length="423" mass="46261">MKETELRIYHLIKYPKTSKFLLGVIMAFSSISAANIAHANIVDKISPEAAKLADEAVGLYEAKQYSEATVKWLQSCDLGNGDACFWAAKTLELELSSSENMVIARGKYARGCSLGNANACNNLGVMMEFAKGGEKNIKGAKDIYDAACKANLAIACQNSAIIRRLNKSSSTLSIAEEEKIINQYSLAACDLDLADGCTDLGVAYYLGSGVARNMDNARLYSEKGCMNNSMKGCENLASMYREGRFGDIKPDNFINDVSIACSAGFYQSCDDLRALSLKETDILSVARAQASLYSGCSKNIYIACTVLGKIYHAGYQSRQDFKQARLFFTKACDNFDAVGCYGLASMEYHGEAGPKNIENWHKLLIKSCSDWNQACYDLGNAYAKGDKIVQNIDEARNIYSFSCNRNYAPSCKALNSLPFISSN</sequence>